<dbReference type="EMBL" id="NBYX01000014">
    <property type="protein sequence ID" value="ORT83058.1"/>
    <property type="molecule type" value="Genomic_DNA"/>
</dbReference>
<feature type="region of interest" description="Disordered" evidence="1">
    <location>
        <begin position="65"/>
        <end position="86"/>
    </location>
</feature>
<keyword evidence="3" id="KW-1185">Reference proteome</keyword>
<proteinExistence type="predicted"/>
<name>A0A1X1PBV0_9BURK</name>
<protein>
    <submittedName>
        <fullName evidence="2">Uncharacterized protein</fullName>
    </submittedName>
</protein>
<evidence type="ECO:0000313" key="3">
    <source>
        <dbReference type="Proteomes" id="UP000193146"/>
    </source>
</evidence>
<gene>
    <name evidence="2" type="ORF">B7G54_24790</name>
</gene>
<evidence type="ECO:0000256" key="1">
    <source>
        <dbReference type="SAM" id="MobiDB-lite"/>
    </source>
</evidence>
<dbReference type="Proteomes" id="UP000193146">
    <property type="component" value="Unassembled WGS sequence"/>
</dbReference>
<accession>A0A1X1PBV0</accession>
<sequence length="160" mass="17590">MRACVASYVQAIAAASKGTGSRHDSAAMRDVQTHESFVVTPERARSRSGSMRECMTRDRSLPRAASHYVVKRSDTAGTDSRAHKKWAGRSQTFPELWNGASGSLAGDFRIACGDCGLEGMFEFGGVYAPTRRPAGPRKIARRRSRNSALTYVDQRIFFNP</sequence>
<evidence type="ECO:0000313" key="2">
    <source>
        <dbReference type="EMBL" id="ORT83058.1"/>
    </source>
</evidence>
<comment type="caution">
    <text evidence="2">The sequence shown here is derived from an EMBL/GenBank/DDBJ whole genome shotgun (WGS) entry which is preliminary data.</text>
</comment>
<reference evidence="2 3" key="1">
    <citation type="submission" date="2017-04" db="EMBL/GenBank/DDBJ databases">
        <title>Burkholderia puraquae sp. nov., a novel Burkholderia cepacia complex species from hospital setting samples.</title>
        <authorList>
            <person name="Martina P."/>
            <person name="Leguizamon M."/>
            <person name="Prieto C."/>
            <person name="Sousa S."/>
            <person name="Montanaro P."/>
            <person name="Draghi W."/>
            <person name="Staembler M."/>
            <person name="Bettiol M."/>
            <person name="Figoli C."/>
            <person name="Palau J."/>
            <person name="Alvarez F."/>
            <person name="Benetti S."/>
            <person name="Anchat E."/>
            <person name="Vescina C."/>
            <person name="Ferreras J."/>
            <person name="Lasch P."/>
            <person name="Lagares A."/>
            <person name="Zorreguieta A."/>
            <person name="Yantorno O."/>
            <person name="Bosch A."/>
        </authorList>
    </citation>
    <scope>NUCLEOTIDE SEQUENCE [LARGE SCALE GENOMIC DNA]</scope>
    <source>
        <strain evidence="2 3">CAMPA 1040</strain>
    </source>
</reference>
<organism evidence="2 3">
    <name type="scientific">Burkholderia puraquae</name>
    <dbReference type="NCBI Taxonomy" id="1904757"/>
    <lineage>
        <taxon>Bacteria</taxon>
        <taxon>Pseudomonadati</taxon>
        <taxon>Pseudomonadota</taxon>
        <taxon>Betaproteobacteria</taxon>
        <taxon>Burkholderiales</taxon>
        <taxon>Burkholderiaceae</taxon>
        <taxon>Burkholderia</taxon>
        <taxon>Burkholderia cepacia complex</taxon>
    </lineage>
</organism>
<dbReference type="AlphaFoldDB" id="A0A1X1PBV0"/>